<dbReference type="AlphaFoldDB" id="A0AAW1AI12"/>
<proteinExistence type="predicted"/>
<dbReference type="EMBL" id="JAWNGG020000017">
    <property type="protein sequence ID" value="KAK9308726.1"/>
    <property type="molecule type" value="Genomic_DNA"/>
</dbReference>
<accession>A0AAW1AI12</accession>
<evidence type="ECO:0000313" key="2">
    <source>
        <dbReference type="Proteomes" id="UP001432146"/>
    </source>
</evidence>
<sequence>MGGIEGERKFKGSRILSRRRGCLRLTARASQGGVLRGAGEARLCHEYAAISHTPNCAVEREVGDTNFPALRALLVSQGCRGSNANNSS</sequence>
<gene>
    <name evidence="1" type="ORF">QLX08_001343</name>
</gene>
<reference evidence="1 2" key="1">
    <citation type="submission" date="2024-05" db="EMBL/GenBank/DDBJ databases">
        <title>The nuclear and mitochondrial genome assemblies of Tetragonisca angustula (Apidae: Meliponini), a tiny yet remarkable pollinator in the Neotropics.</title>
        <authorList>
            <person name="Ferrari R."/>
            <person name="Ricardo P.C."/>
            <person name="Dias F.C."/>
            <person name="Araujo N.S."/>
            <person name="Soares D.O."/>
            <person name="Zhou Q.-S."/>
            <person name="Zhu C.-D."/>
            <person name="Coutinho L."/>
            <person name="Airas M.C."/>
            <person name="Batista T.M."/>
        </authorList>
    </citation>
    <scope>NUCLEOTIDE SEQUENCE [LARGE SCALE GENOMIC DNA]</scope>
    <source>
        <strain evidence="1">ASF017062</strain>
        <tissue evidence="1">Abdomen</tissue>
    </source>
</reference>
<dbReference type="Proteomes" id="UP001432146">
    <property type="component" value="Unassembled WGS sequence"/>
</dbReference>
<protein>
    <submittedName>
        <fullName evidence="1">Uncharacterized protein</fullName>
    </submittedName>
</protein>
<keyword evidence="2" id="KW-1185">Reference proteome</keyword>
<evidence type="ECO:0000313" key="1">
    <source>
        <dbReference type="EMBL" id="KAK9308726.1"/>
    </source>
</evidence>
<comment type="caution">
    <text evidence="1">The sequence shown here is derived from an EMBL/GenBank/DDBJ whole genome shotgun (WGS) entry which is preliminary data.</text>
</comment>
<name>A0AAW1AI12_9HYME</name>
<organism evidence="1 2">
    <name type="scientific">Tetragonisca angustula</name>
    <dbReference type="NCBI Taxonomy" id="166442"/>
    <lineage>
        <taxon>Eukaryota</taxon>
        <taxon>Metazoa</taxon>
        <taxon>Ecdysozoa</taxon>
        <taxon>Arthropoda</taxon>
        <taxon>Hexapoda</taxon>
        <taxon>Insecta</taxon>
        <taxon>Pterygota</taxon>
        <taxon>Neoptera</taxon>
        <taxon>Endopterygota</taxon>
        <taxon>Hymenoptera</taxon>
        <taxon>Apocrita</taxon>
        <taxon>Aculeata</taxon>
        <taxon>Apoidea</taxon>
        <taxon>Anthophila</taxon>
        <taxon>Apidae</taxon>
        <taxon>Tetragonisca</taxon>
    </lineage>
</organism>